<sequence length="118" mass="13007">MIDGAPPSDPPEPSQHEELPDRLRVHSLARTLGTTSRRVLDALTALDGRVRSAHSTVDRVDAVRVRDLLATHLETAGVLAASVHAPEASEEPESRLMLETQETRNADVERPHYMPLFV</sequence>
<accession>A0AB37XM67</accession>
<name>A0AB37XM67_STAAU</name>
<dbReference type="AlphaFoldDB" id="A0AB37XM67"/>
<evidence type="ECO:0000313" key="2">
    <source>
        <dbReference type="EMBL" id="RZI00407.1"/>
    </source>
</evidence>
<feature type="compositionally biased region" description="Basic and acidic residues" evidence="1">
    <location>
        <begin position="14"/>
        <end position="23"/>
    </location>
</feature>
<dbReference type="FunFam" id="1.10.10.2480:FF:000005">
    <property type="entry name" value="POSSIBLE RIBONUCLEASE E RNE"/>
    <property type="match status" value="1"/>
</dbReference>
<reference evidence="2 3" key="1">
    <citation type="submission" date="2018-11" db="EMBL/GenBank/DDBJ databases">
        <title>Genomic profiling of Staphylococcus species from a Poultry farm system in KwaZulu-Natal, South Africa.</title>
        <authorList>
            <person name="Amoako D.G."/>
            <person name="Somboro A.M."/>
            <person name="Abia A.L.K."/>
            <person name="Bester L.A."/>
            <person name="Essack S.Y."/>
        </authorList>
    </citation>
    <scope>NUCLEOTIDE SEQUENCE [LARGE SCALE GENOMIC DNA]</scope>
    <source>
        <strain evidence="2 3">SA12</strain>
    </source>
</reference>
<evidence type="ECO:0000313" key="3">
    <source>
        <dbReference type="Proteomes" id="UP000294017"/>
    </source>
</evidence>
<dbReference type="EMBL" id="RQTF01000670">
    <property type="protein sequence ID" value="RZI00407.1"/>
    <property type="molecule type" value="Genomic_DNA"/>
</dbReference>
<feature type="non-terminal residue" evidence="2">
    <location>
        <position position="118"/>
    </location>
</feature>
<proteinExistence type="predicted"/>
<evidence type="ECO:0000256" key="1">
    <source>
        <dbReference type="SAM" id="MobiDB-lite"/>
    </source>
</evidence>
<dbReference type="Proteomes" id="UP000294017">
    <property type="component" value="Unassembled WGS sequence"/>
</dbReference>
<comment type="caution">
    <text evidence="2">The sequence shown here is derived from an EMBL/GenBank/DDBJ whole genome shotgun (WGS) entry which is preliminary data.</text>
</comment>
<organism evidence="2 3">
    <name type="scientific">Staphylococcus aureus</name>
    <dbReference type="NCBI Taxonomy" id="1280"/>
    <lineage>
        <taxon>Bacteria</taxon>
        <taxon>Bacillati</taxon>
        <taxon>Bacillota</taxon>
        <taxon>Bacilli</taxon>
        <taxon>Bacillales</taxon>
        <taxon>Staphylococcaceae</taxon>
        <taxon>Staphylococcus</taxon>
    </lineage>
</organism>
<gene>
    <name evidence="2" type="ORF">EIH03_16965</name>
</gene>
<dbReference type="Gene3D" id="1.10.10.2480">
    <property type="match status" value="1"/>
</dbReference>
<protein>
    <submittedName>
        <fullName evidence="2">Ribonuclease E/G</fullName>
    </submittedName>
</protein>
<feature type="region of interest" description="Disordered" evidence="1">
    <location>
        <begin position="1"/>
        <end position="23"/>
    </location>
</feature>